<organism evidence="2 3">
    <name type="scientific">Dreissena polymorpha</name>
    <name type="common">Zebra mussel</name>
    <name type="synonym">Mytilus polymorpha</name>
    <dbReference type="NCBI Taxonomy" id="45954"/>
    <lineage>
        <taxon>Eukaryota</taxon>
        <taxon>Metazoa</taxon>
        <taxon>Spiralia</taxon>
        <taxon>Lophotrochozoa</taxon>
        <taxon>Mollusca</taxon>
        <taxon>Bivalvia</taxon>
        <taxon>Autobranchia</taxon>
        <taxon>Heteroconchia</taxon>
        <taxon>Euheterodonta</taxon>
        <taxon>Imparidentia</taxon>
        <taxon>Neoheterodontei</taxon>
        <taxon>Myida</taxon>
        <taxon>Dreissenoidea</taxon>
        <taxon>Dreissenidae</taxon>
        <taxon>Dreissena</taxon>
    </lineage>
</organism>
<evidence type="ECO:0000256" key="1">
    <source>
        <dbReference type="SAM" id="Phobius"/>
    </source>
</evidence>
<feature type="transmembrane region" description="Helical" evidence="1">
    <location>
        <begin position="119"/>
        <end position="144"/>
    </location>
</feature>
<dbReference type="EMBL" id="JAIWYP010000006">
    <property type="protein sequence ID" value="KAH3805720.1"/>
    <property type="molecule type" value="Genomic_DNA"/>
</dbReference>
<gene>
    <name evidence="2" type="ORF">DPMN_134027</name>
</gene>
<dbReference type="Proteomes" id="UP000828390">
    <property type="component" value="Unassembled WGS sequence"/>
</dbReference>
<keyword evidence="1" id="KW-0812">Transmembrane</keyword>
<keyword evidence="1" id="KW-1133">Transmembrane helix</keyword>
<reference evidence="2" key="1">
    <citation type="journal article" date="2019" name="bioRxiv">
        <title>The Genome of the Zebra Mussel, Dreissena polymorpha: A Resource for Invasive Species Research.</title>
        <authorList>
            <person name="McCartney M.A."/>
            <person name="Auch B."/>
            <person name="Kono T."/>
            <person name="Mallez S."/>
            <person name="Zhang Y."/>
            <person name="Obille A."/>
            <person name="Becker A."/>
            <person name="Abrahante J.E."/>
            <person name="Garbe J."/>
            <person name="Badalamenti J.P."/>
            <person name="Herman A."/>
            <person name="Mangelson H."/>
            <person name="Liachko I."/>
            <person name="Sullivan S."/>
            <person name="Sone E.D."/>
            <person name="Koren S."/>
            <person name="Silverstein K.A.T."/>
            <person name="Beckman K.B."/>
            <person name="Gohl D.M."/>
        </authorList>
    </citation>
    <scope>NUCLEOTIDE SEQUENCE</scope>
    <source>
        <strain evidence="2">Duluth1</strain>
        <tissue evidence="2">Whole animal</tissue>
    </source>
</reference>
<reference evidence="2" key="2">
    <citation type="submission" date="2020-11" db="EMBL/GenBank/DDBJ databases">
        <authorList>
            <person name="McCartney M.A."/>
            <person name="Auch B."/>
            <person name="Kono T."/>
            <person name="Mallez S."/>
            <person name="Becker A."/>
            <person name="Gohl D.M."/>
            <person name="Silverstein K.A.T."/>
            <person name="Koren S."/>
            <person name="Bechman K.B."/>
            <person name="Herman A."/>
            <person name="Abrahante J.E."/>
            <person name="Garbe J."/>
        </authorList>
    </citation>
    <scope>NUCLEOTIDE SEQUENCE</scope>
    <source>
        <strain evidence="2">Duluth1</strain>
        <tissue evidence="2">Whole animal</tissue>
    </source>
</reference>
<dbReference type="AlphaFoldDB" id="A0A9D4FVF9"/>
<sequence>MNRTLEDALLNLTTMIKSCSNIKLEDRDSLKLQHMLNVADTLQHLTGDVRTRIEHALSGEKNEMASSNKTIGAVAAGVAAIEGVAGITAASFSVGGAGHASVGAGIAAATFVSAAGTPLAFSLAVLGAVAAPVVPITLASLYVWRRFRRPIQNERITKEPSTTEVEDLQEALLHNGKS</sequence>
<comment type="caution">
    <text evidence="2">The sequence shown here is derived from an EMBL/GenBank/DDBJ whole genome shotgun (WGS) entry which is preliminary data.</text>
</comment>
<name>A0A9D4FVF9_DREPO</name>
<keyword evidence="1" id="KW-0472">Membrane</keyword>
<accession>A0A9D4FVF9</accession>
<protein>
    <submittedName>
        <fullName evidence="2">Uncharacterized protein</fullName>
    </submittedName>
</protein>
<evidence type="ECO:0000313" key="2">
    <source>
        <dbReference type="EMBL" id="KAH3805720.1"/>
    </source>
</evidence>
<proteinExistence type="predicted"/>
<evidence type="ECO:0000313" key="3">
    <source>
        <dbReference type="Proteomes" id="UP000828390"/>
    </source>
</evidence>
<keyword evidence="3" id="KW-1185">Reference proteome</keyword>